<evidence type="ECO:0000313" key="1">
    <source>
        <dbReference type="EMBL" id="EOA29385.1"/>
    </source>
</evidence>
<dbReference type="EMBL" id="KB870808">
    <property type="protein sequence ID" value="EOA29385.1"/>
    <property type="molecule type" value="Genomic_DNA"/>
</dbReference>
<organism evidence="1 2">
    <name type="scientific">Capsella rubella</name>
    <dbReference type="NCBI Taxonomy" id="81985"/>
    <lineage>
        <taxon>Eukaryota</taxon>
        <taxon>Viridiplantae</taxon>
        <taxon>Streptophyta</taxon>
        <taxon>Embryophyta</taxon>
        <taxon>Tracheophyta</taxon>
        <taxon>Spermatophyta</taxon>
        <taxon>Magnoliopsida</taxon>
        <taxon>eudicotyledons</taxon>
        <taxon>Gunneridae</taxon>
        <taxon>Pentapetalae</taxon>
        <taxon>rosids</taxon>
        <taxon>malvids</taxon>
        <taxon>Brassicales</taxon>
        <taxon>Brassicaceae</taxon>
        <taxon>Camelineae</taxon>
        <taxon>Capsella</taxon>
    </lineage>
</organism>
<sequence length="115" mass="13252">MLGPSLFFNILKNPQIKTFSTSIDFPRVGTMNYTQLTLVVNQSRTVLNLSHPFRFVEKAKLLEPNIETNNHNIFWTAIELSDVIQNTVNANPAIENRTKRFRAFDHSPNHFFTSS</sequence>
<accession>R0HVD5</accession>
<evidence type="ECO:0000313" key="2">
    <source>
        <dbReference type="Proteomes" id="UP000029121"/>
    </source>
</evidence>
<keyword evidence="2" id="KW-1185">Reference proteome</keyword>
<dbReference type="AlphaFoldDB" id="R0HVD5"/>
<name>R0HVD5_9BRAS</name>
<reference evidence="2" key="1">
    <citation type="journal article" date="2013" name="Nat. Genet.">
        <title>The Capsella rubella genome and the genomic consequences of rapid mating system evolution.</title>
        <authorList>
            <person name="Slotte T."/>
            <person name="Hazzouri K.M."/>
            <person name="Agren J.A."/>
            <person name="Koenig D."/>
            <person name="Maumus F."/>
            <person name="Guo Y.L."/>
            <person name="Steige K."/>
            <person name="Platts A.E."/>
            <person name="Escobar J.S."/>
            <person name="Newman L.K."/>
            <person name="Wang W."/>
            <person name="Mandakova T."/>
            <person name="Vello E."/>
            <person name="Smith L.M."/>
            <person name="Henz S.R."/>
            <person name="Steffen J."/>
            <person name="Takuno S."/>
            <person name="Brandvain Y."/>
            <person name="Coop G."/>
            <person name="Andolfatto P."/>
            <person name="Hu T.T."/>
            <person name="Blanchette M."/>
            <person name="Clark R.M."/>
            <person name="Quesneville H."/>
            <person name="Nordborg M."/>
            <person name="Gaut B.S."/>
            <person name="Lysak M.A."/>
            <person name="Jenkins J."/>
            <person name="Grimwood J."/>
            <person name="Chapman J."/>
            <person name="Prochnik S."/>
            <person name="Shu S."/>
            <person name="Rokhsar D."/>
            <person name="Schmutz J."/>
            <person name="Weigel D."/>
            <person name="Wright S.I."/>
        </authorList>
    </citation>
    <scope>NUCLEOTIDE SEQUENCE [LARGE SCALE GENOMIC DNA]</scope>
    <source>
        <strain evidence="2">cv. Monte Gargano</strain>
    </source>
</reference>
<protein>
    <submittedName>
        <fullName evidence="1">Uncharacterized protein</fullName>
    </submittedName>
</protein>
<dbReference type="Proteomes" id="UP000029121">
    <property type="component" value="Unassembled WGS sequence"/>
</dbReference>
<proteinExistence type="predicted"/>
<gene>
    <name evidence="1" type="ORF">CARUB_v10025672mg</name>
</gene>